<sequence length="2505" mass="279094">MRMLSGSDRRAFVSNTSALEPCTLKPSSSVGSVFSFCAFRSATISSVRNSTSSRSPGPRNILCIGTPSIHEAAQAHPDYNSLLLDYDTRHSMFHPPTKYLWYNMFNNYLFNANDDEKVLKKFFKSSKDGGICIVMDPPFGGRVEPLVHTLQELATMYRKICEKTVENKLPVEYENHKKFQNKSKGRKNGSPVRFFTNLPLATIDMSNDSNYKLCNKCKYWVSASNNHCNKCRECTKVASGRDEARVARASMAAAAAAYELDADGTKFIPATQRPDGTWRKPRRVRDGYVPQEEVPLYESKGKQYKARQSTGLPVGLTPEIVAEAQKSKKQGGTIQPIPGMIINVEKKKKKKKKSGAEEAAERLAKCEITEPTFSTPSPSLSQNSSLGTPTDPAKRLKNLRKKLRDIETLEEKIKSGTLKTPDKDQKEKMSKKNVILKEIEVLEKEQAEDEEEDPLDAFMAGLEQQAAKDLVTSKENASRSAAGRGTRGDIDEMDDEESYYKYMEDNPLNNADDGSDVEIEYDGDGNPIPPPKKKFIDPLPPIDHSEIEKKVDRKPLAWRLFLRAPDSSRFLISRSIWGEAGVVNLKEFFLNPSNGARGLDIPHIRTVINYTVARDIDTHTHRVGRTGRAGVRGDAYTLLQRDRDRDFAGHLLRNLEQAQQTLSSIQPGVNAPASQPQPSADRVRKSGKRSRWEKLGSVTDERTVAFRGSQWLIMGSGASGVAADTPGGDLRLPTSGLKFSIHQLRTLNSYVDSLYEDDQKDRMSTEMESAVESLVQRIVDGAGQRDPRFRCCHLIALHRGKKMRSRSLEYLVTLDALPTLNAGDEDCCLQDGPAGYGRIRLTGKEADKWEEFLTPSGYLCRDKVVERWVELVARCAHARGGGGSRSVADRRLAIVEGAAWVMVRVGAGEAEAKLMLAARVAGCSAAAYSCRVPLTHPLALLHYTAAQQGYYAAAVGPPSTMSCPERAATWQLWHPALEATLDAHYADLSTLARVAGALNSLLDKMREGVYQEHHSAFRANLLQVTSLHHESVEQLIHILAIMLDQARDLYLNHIQIRSHGEFDRETSTYRSKKWNKLKDYYDASSACLIDAVRRDPDLRREDLTDELNIMRNILHWLYKGAKEDKKYLSPVLKPYLDGLFTSSLENAWFLEEFDAKKSETEFEGLKEYCVGVHDGAIEPCLGLLDAAKRQAWAKAMTGNYWRNSTKPDVIPSTSVQDLPSLDNLPKARRRSRRHRPATAYGFPEISITNQSDTKTMRRKYHTLKSLVYTEPVESIKELRKRPRSAGSTVRNKETLSRPMEESGASDAEDTSWSLSDEWLVGQTAPLALTAARCGVYGLHAALGELKYRVRPPDYVSGDEAPQPPPLPRRSSRDKQLSQRYADYLPPKRIQDLENHLTQLELATTKLNLAPHNYTGVINPLYDIKIPKDKFSVKRSKSLGRSFTDIVHARPYSDNSTDVYIKYPNNDTLILPVDPNSDTLIVASDDQTVEETNRNSNTDMEEIVNNEQDRDEALSKKNMKENDSVLELRKEEAAGFEKQLNISSSLMEDIIDSETDREETLTDILFRPASELVEDMPRFEFLISTKLNESDVYNRSVNSVSDGSWGKNRSRKIDYVELVEVLRPHGENKSAYFANITGHEVDNDLAPDTRFTDLQTLFLACFATLVPLLLVLFATLFIRQVQLDITKNGRETKMKYSPDNDGIFVVEVQQSTAYRPNNKSLQNSPPHDPQISTNQALIHRVPEEMEPRCNEDDRSSEKLREKALALSSTGLSISDLSMSSIGSHNVSYSYGSQVGYEQGPFGYPVYAGYDIPKEDIGDGIIHDNSREPLITKTPTDPDKPVVTAAIFKQDSIIGSDALQGPGYCIEGSTDGPLLSDVQAREVSLQHIHDQMEKKLENGVAVIVSEKIESPKKTFNRADSLPVRLEDEKIPDAVIDKTMAMETIQEVDIPSKDALKGKRASLPIIRTEMYESVKDAIMPSGSPKFEKFSNDTSPSDAIEVQPPMITITEEECGKWGNKHGNSNTIKLALPICGSPVPDKESTGCFNQALLLNTRIIRVSCTRAMVQGLKADRYKILKSPNDESRDGVPAETPANGSIITMTLKNNHLIVETEERNDITKNGRETKMKYSPDNDGIFVVEVQQSTAYRPNNKSLQNSPPHDPQISTNQALIHRVPEEMEPRSNEDDRSSEKLREKALALSSTGLSISDLSMSSIGSHNVSYSYGSQVGYEQGPFGYPVYAGYDIPKEDIGDGIIHDNSREPLITKTPTDPDKPVVTAAIFKQDSIIGSDALQGPGYCIEGSTDGPLLSDVQAREVSLQHIHDQMEKKLENGVAVIVSEKIESPKKTFNRADSLPVRLEDEKIPDAVIDKTMAMETIQEVDIPSKDALKGKRASLPIIRTEMYESVKDAIMPSGSPKFEKFSNDTSPSDAIEVQPPMITITEEECGKSEIDEYTDTAQVQRISNIKKVRARHGAWGMGHEAWGMGHAGAAVPRSPRAAAPPRRDAISDT</sequence>
<proteinExistence type="predicted"/>
<accession>A0ACC0KM10</accession>
<comment type="caution">
    <text evidence="1">The sequence shown here is derived from an EMBL/GenBank/DDBJ whole genome shotgun (WGS) entry which is preliminary data.</text>
</comment>
<dbReference type="Proteomes" id="UP001064048">
    <property type="component" value="Chromosome 17"/>
</dbReference>
<keyword evidence="2" id="KW-1185">Reference proteome</keyword>
<gene>
    <name evidence="1" type="ORF">MSG28_010508</name>
</gene>
<protein>
    <submittedName>
        <fullName evidence="1">Uncharacterized protein</fullName>
    </submittedName>
</protein>
<name>A0ACC0KM10_CHOFU</name>
<evidence type="ECO:0000313" key="2">
    <source>
        <dbReference type="Proteomes" id="UP001064048"/>
    </source>
</evidence>
<reference evidence="1 2" key="1">
    <citation type="journal article" date="2022" name="Genome Biol. Evol.">
        <title>The Spruce Budworm Genome: Reconstructing the Evolutionary History of Antifreeze Proteins.</title>
        <authorList>
            <person name="Beliveau C."/>
            <person name="Gagne P."/>
            <person name="Picq S."/>
            <person name="Vernygora O."/>
            <person name="Keeling C.I."/>
            <person name="Pinkney K."/>
            <person name="Doucet D."/>
            <person name="Wen F."/>
            <person name="Johnston J.S."/>
            <person name="Maaroufi H."/>
            <person name="Boyle B."/>
            <person name="Laroche J."/>
            <person name="Dewar K."/>
            <person name="Juretic N."/>
            <person name="Blackburn G."/>
            <person name="Nisole A."/>
            <person name="Brunet B."/>
            <person name="Brandao M."/>
            <person name="Lumley L."/>
            <person name="Duan J."/>
            <person name="Quan G."/>
            <person name="Lucarotti C.J."/>
            <person name="Roe A.D."/>
            <person name="Sperling F.A.H."/>
            <person name="Levesque R.C."/>
            <person name="Cusson M."/>
        </authorList>
    </citation>
    <scope>NUCLEOTIDE SEQUENCE [LARGE SCALE GENOMIC DNA]</scope>
    <source>
        <strain evidence="1">Glfc:IPQL:Cfum</strain>
    </source>
</reference>
<organism evidence="1 2">
    <name type="scientific">Choristoneura fumiferana</name>
    <name type="common">Spruce budworm moth</name>
    <name type="synonym">Archips fumiferana</name>
    <dbReference type="NCBI Taxonomy" id="7141"/>
    <lineage>
        <taxon>Eukaryota</taxon>
        <taxon>Metazoa</taxon>
        <taxon>Ecdysozoa</taxon>
        <taxon>Arthropoda</taxon>
        <taxon>Hexapoda</taxon>
        <taxon>Insecta</taxon>
        <taxon>Pterygota</taxon>
        <taxon>Neoptera</taxon>
        <taxon>Endopterygota</taxon>
        <taxon>Lepidoptera</taxon>
        <taxon>Glossata</taxon>
        <taxon>Ditrysia</taxon>
        <taxon>Tortricoidea</taxon>
        <taxon>Tortricidae</taxon>
        <taxon>Tortricinae</taxon>
        <taxon>Choristoneura</taxon>
    </lineage>
</organism>
<dbReference type="EMBL" id="CM046117">
    <property type="protein sequence ID" value="KAI8437177.1"/>
    <property type="molecule type" value="Genomic_DNA"/>
</dbReference>
<evidence type="ECO:0000313" key="1">
    <source>
        <dbReference type="EMBL" id="KAI8437177.1"/>
    </source>
</evidence>